<protein>
    <recommendedName>
        <fullName evidence="7">Galactose oxidase</fullName>
    </recommendedName>
</protein>
<sequence>MISAQAPASTYGMAYATIDESTMYIQGGITLPPPGGTAKLTPQFYALDLTQDWNVTNPSWKALTPPSNAVSQISSQSMTVSPDRQTLTVWSVFPTVALNYSVSNASWTKAPLSAGLIISGAGLHAATDPTTGAVYIPGTGPLNSNYMVRYNYVTGLINLINIPLTLVAALDHYSFVWCQPRKTFILFAGNASSVNAFSEYSPSTSQWTQLVSSGPTPSFRRRSCMVPAYNGTKMILFGGDGSGPSVASISILDIPTMTWTNGKDAPDARSEMACSVAGDNFIVWGGYKEMLSVDSVPVPATPLIYNIKTGKWTDKFVRGTNGNKTEGGGGGSGNGSGGKSGSGSGGGSVGGGVGPIVGGGQNTGTGDIASGGVTATNGAAIGGGVAVAVGVIAGITFLFIQRRRQRSTKDFEMVLPNMSTVPPPIEDRPRIENRPPIENWADRPASNEYYQNKLNQQQQQQQEMFNSNVQYISRNEPPGVSGSPPSYSASSRCRPAVPSYYDATGITGDPRELVRQLSR</sequence>
<evidence type="ECO:0000256" key="1">
    <source>
        <dbReference type="ARBA" id="ARBA00022737"/>
    </source>
</evidence>
<feature type="compositionally biased region" description="Low complexity" evidence="3">
    <location>
        <begin position="477"/>
        <end position="496"/>
    </location>
</feature>
<dbReference type="PANTHER" id="PTHR47435:SF4">
    <property type="entry name" value="KELCH REPEAT PROTEIN (AFU_ORTHOLOGUE AFUA_5G12780)"/>
    <property type="match status" value="1"/>
</dbReference>
<keyword evidence="2" id="KW-0408">Iron</keyword>
<feature type="region of interest" description="Disordered" evidence="3">
    <location>
        <begin position="316"/>
        <end position="358"/>
    </location>
</feature>
<reference evidence="5" key="1">
    <citation type="journal article" date="2020" name="Fungal Divers.">
        <title>Resolving the Mortierellaceae phylogeny through synthesis of multi-gene phylogenetics and phylogenomics.</title>
        <authorList>
            <person name="Vandepol N."/>
            <person name="Liber J."/>
            <person name="Desiro A."/>
            <person name="Na H."/>
            <person name="Kennedy M."/>
            <person name="Barry K."/>
            <person name="Grigoriev I.V."/>
            <person name="Miller A.N."/>
            <person name="O'Donnell K."/>
            <person name="Stajich J.E."/>
            <person name="Bonito G."/>
        </authorList>
    </citation>
    <scope>NUCLEOTIDE SEQUENCE</scope>
    <source>
        <strain evidence="5">NRRL 6426</strain>
    </source>
</reference>
<dbReference type="InterPro" id="IPR015915">
    <property type="entry name" value="Kelch-typ_b-propeller"/>
</dbReference>
<keyword evidence="4" id="KW-1133">Transmembrane helix</keyword>
<dbReference type="SUPFAM" id="SSF50965">
    <property type="entry name" value="Galactose oxidase, central domain"/>
    <property type="match status" value="1"/>
</dbReference>
<organism evidence="5 6">
    <name type="scientific">Linnemannia schmuckeri</name>
    <dbReference type="NCBI Taxonomy" id="64567"/>
    <lineage>
        <taxon>Eukaryota</taxon>
        <taxon>Fungi</taxon>
        <taxon>Fungi incertae sedis</taxon>
        <taxon>Mucoromycota</taxon>
        <taxon>Mortierellomycotina</taxon>
        <taxon>Mortierellomycetes</taxon>
        <taxon>Mortierellales</taxon>
        <taxon>Mortierellaceae</taxon>
        <taxon>Linnemannia</taxon>
    </lineage>
</organism>
<evidence type="ECO:0000313" key="5">
    <source>
        <dbReference type="EMBL" id="KAF9141053.1"/>
    </source>
</evidence>
<evidence type="ECO:0000256" key="4">
    <source>
        <dbReference type="SAM" id="Phobius"/>
    </source>
</evidence>
<dbReference type="Pfam" id="PF24681">
    <property type="entry name" value="Kelch_KLHDC2_KLHL20_DRC7"/>
    <property type="match status" value="1"/>
</dbReference>
<dbReference type="AlphaFoldDB" id="A0A9P5RQ90"/>
<dbReference type="Gene3D" id="2.120.10.80">
    <property type="entry name" value="Kelch-type beta propeller"/>
    <property type="match status" value="1"/>
</dbReference>
<keyword evidence="6" id="KW-1185">Reference proteome</keyword>
<feature type="compositionally biased region" description="Basic and acidic residues" evidence="3">
    <location>
        <begin position="509"/>
        <end position="519"/>
    </location>
</feature>
<evidence type="ECO:0008006" key="7">
    <source>
        <dbReference type="Google" id="ProtNLM"/>
    </source>
</evidence>
<feature type="region of interest" description="Disordered" evidence="3">
    <location>
        <begin position="472"/>
        <end position="519"/>
    </location>
</feature>
<dbReference type="InterPro" id="IPR011043">
    <property type="entry name" value="Gal_Oxase/kelch_b-propeller"/>
</dbReference>
<comment type="caution">
    <text evidence="5">The sequence shown here is derived from an EMBL/GenBank/DDBJ whole genome shotgun (WGS) entry which is preliminary data.</text>
</comment>
<dbReference type="GO" id="GO:0019760">
    <property type="term" value="P:glucosinolate metabolic process"/>
    <property type="evidence" value="ECO:0007669"/>
    <property type="project" value="UniProtKB-ARBA"/>
</dbReference>
<dbReference type="PANTHER" id="PTHR47435">
    <property type="entry name" value="KELCH REPEAT PROTEIN (AFU_ORTHOLOGUE AFUA_5G12780)"/>
    <property type="match status" value="1"/>
</dbReference>
<proteinExistence type="predicted"/>
<dbReference type="EMBL" id="JAAAUQ010001255">
    <property type="protein sequence ID" value="KAF9141053.1"/>
    <property type="molecule type" value="Genomic_DNA"/>
</dbReference>
<name>A0A9P5RQ90_9FUNG</name>
<evidence type="ECO:0000313" key="6">
    <source>
        <dbReference type="Proteomes" id="UP000748756"/>
    </source>
</evidence>
<gene>
    <name evidence="5" type="ORF">BG015_001416</name>
</gene>
<keyword evidence="1" id="KW-0677">Repeat</keyword>
<dbReference type="Proteomes" id="UP000748756">
    <property type="component" value="Unassembled WGS sequence"/>
</dbReference>
<feature type="transmembrane region" description="Helical" evidence="4">
    <location>
        <begin position="379"/>
        <end position="400"/>
    </location>
</feature>
<dbReference type="OrthoDB" id="432528at2759"/>
<evidence type="ECO:0000256" key="3">
    <source>
        <dbReference type="SAM" id="MobiDB-lite"/>
    </source>
</evidence>
<keyword evidence="4" id="KW-0472">Membrane</keyword>
<keyword evidence="4" id="KW-0812">Transmembrane</keyword>
<feature type="compositionally biased region" description="Gly residues" evidence="3">
    <location>
        <begin position="325"/>
        <end position="358"/>
    </location>
</feature>
<evidence type="ECO:0000256" key="2">
    <source>
        <dbReference type="ARBA" id="ARBA00023004"/>
    </source>
</evidence>
<accession>A0A9P5RQ90</accession>